<evidence type="ECO:0000256" key="4">
    <source>
        <dbReference type="ARBA" id="ARBA00022801"/>
    </source>
</evidence>
<evidence type="ECO:0000313" key="8">
    <source>
        <dbReference type="EMBL" id="MCT7375681.1"/>
    </source>
</evidence>
<evidence type="ECO:0000256" key="5">
    <source>
        <dbReference type="ARBA" id="ARBA00022842"/>
    </source>
</evidence>
<comment type="cofactor">
    <cofactor evidence="1">
        <name>Mn(2+)</name>
        <dbReference type="ChEBI" id="CHEBI:29035"/>
    </cofactor>
</comment>
<dbReference type="Proteomes" id="UP001320831">
    <property type="component" value="Unassembled WGS sequence"/>
</dbReference>
<keyword evidence="9" id="KW-1185">Reference proteome</keyword>
<dbReference type="InterPro" id="IPR015797">
    <property type="entry name" value="NUDIX_hydrolase-like_dom_sf"/>
</dbReference>
<name>A0ABT2LM65_9HYPH</name>
<accession>A0ABT2LM65</accession>
<comment type="cofactor">
    <cofactor evidence="2">
        <name>Mg(2+)</name>
        <dbReference type="ChEBI" id="CHEBI:18420"/>
    </cofactor>
</comment>
<comment type="caution">
    <text evidence="8">The sequence shown here is derived from an EMBL/GenBank/DDBJ whole genome shotgun (WGS) entry which is preliminary data.</text>
</comment>
<keyword evidence="3" id="KW-0479">Metal-binding</keyword>
<gene>
    <name evidence="8" type="ORF">N5A92_11620</name>
</gene>
<dbReference type="PANTHER" id="PTHR12318">
    <property type="entry name" value="TESTOSTERONE-REGULATED PROTEIN RP2"/>
    <property type="match status" value="1"/>
</dbReference>
<proteinExistence type="predicted"/>
<evidence type="ECO:0000256" key="3">
    <source>
        <dbReference type="ARBA" id="ARBA00022723"/>
    </source>
</evidence>
<feature type="domain" description="Nudix hydrolase" evidence="7">
    <location>
        <begin position="26"/>
        <end position="219"/>
    </location>
</feature>
<evidence type="ECO:0000256" key="2">
    <source>
        <dbReference type="ARBA" id="ARBA00001946"/>
    </source>
</evidence>
<dbReference type="InterPro" id="IPR039121">
    <property type="entry name" value="NUDT19"/>
</dbReference>
<dbReference type="PROSITE" id="PS51462">
    <property type="entry name" value="NUDIX"/>
    <property type="match status" value="1"/>
</dbReference>
<evidence type="ECO:0000256" key="6">
    <source>
        <dbReference type="ARBA" id="ARBA00023211"/>
    </source>
</evidence>
<dbReference type="PANTHER" id="PTHR12318:SF0">
    <property type="entry name" value="ACYL-COENZYME A DIPHOSPHATASE NUDT19"/>
    <property type="match status" value="1"/>
</dbReference>
<evidence type="ECO:0000259" key="7">
    <source>
        <dbReference type="PROSITE" id="PS51462"/>
    </source>
</evidence>
<dbReference type="Gene3D" id="3.90.79.10">
    <property type="entry name" value="Nucleoside Triphosphate Pyrophosphohydrolase"/>
    <property type="match status" value="1"/>
</dbReference>
<keyword evidence="6" id="KW-0464">Manganese</keyword>
<evidence type="ECO:0000313" key="9">
    <source>
        <dbReference type="Proteomes" id="UP001320831"/>
    </source>
</evidence>
<evidence type="ECO:0000256" key="1">
    <source>
        <dbReference type="ARBA" id="ARBA00001936"/>
    </source>
</evidence>
<keyword evidence="5" id="KW-0460">Magnesium</keyword>
<keyword evidence="4" id="KW-0378">Hydrolase</keyword>
<protein>
    <submittedName>
        <fullName evidence="8">NUDIX domain-containing protein</fullName>
    </submittedName>
</protein>
<dbReference type="EMBL" id="JAOCZP010000003">
    <property type="protein sequence ID" value="MCT7375681.1"/>
    <property type="molecule type" value="Genomic_DNA"/>
</dbReference>
<dbReference type="InterPro" id="IPR000086">
    <property type="entry name" value="NUDIX_hydrolase_dom"/>
</dbReference>
<reference evidence="8 9" key="1">
    <citation type="submission" date="2022-09" db="EMBL/GenBank/DDBJ databases">
        <title>Chelativorans salina sp. nov., a novel slightly halophilic bacterium isolated from a saline lake sediment enrichment.</title>
        <authorList>
            <person name="Gao L."/>
            <person name="Fang B.-Z."/>
            <person name="Li W.-J."/>
        </authorList>
    </citation>
    <scope>NUCLEOTIDE SEQUENCE [LARGE SCALE GENOMIC DNA]</scope>
    <source>
        <strain evidence="8 9">EGI FJ00035</strain>
    </source>
</reference>
<sequence>MEGMTRAELDVAESRDFALGGRPMRPRDAATLIVIERRAGAPFVLMGRRHRRHAFMPGRFVFPGGRTDPTDSRIPVVRPLHPDEEAKLIGSGARASSARARAIALSALRETYEEAGLLIGRKDAFSTKSRHWQGFAEHGIRPSLDGLRYIARAITPPGRVRRFDTRFLAAWRDQVAVELAEGGPTDELEEIVWLPIGEAIEAEVPVITRTVLDDLDKRLATDPELSPGGPVPFYFMRANRFMRVVL</sequence>
<dbReference type="SUPFAM" id="SSF55811">
    <property type="entry name" value="Nudix"/>
    <property type="match status" value="1"/>
</dbReference>
<organism evidence="8 9">
    <name type="scientific">Chelativorans salis</name>
    <dbReference type="NCBI Taxonomy" id="2978478"/>
    <lineage>
        <taxon>Bacteria</taxon>
        <taxon>Pseudomonadati</taxon>
        <taxon>Pseudomonadota</taxon>
        <taxon>Alphaproteobacteria</taxon>
        <taxon>Hyphomicrobiales</taxon>
        <taxon>Phyllobacteriaceae</taxon>
        <taxon>Chelativorans</taxon>
    </lineage>
</organism>
<dbReference type="CDD" id="cd18870">
    <property type="entry name" value="NUDIX_AcylCoAdiphos_Nudt19"/>
    <property type="match status" value="1"/>
</dbReference>
<dbReference type="RefSeq" id="WP_260903584.1">
    <property type="nucleotide sequence ID" value="NZ_JAOCZP010000003.1"/>
</dbReference>